<dbReference type="STRING" id="137265.SAMN05421684_3381"/>
<evidence type="ECO:0000313" key="11">
    <source>
        <dbReference type="Proteomes" id="UP000199632"/>
    </source>
</evidence>
<dbReference type="InterPro" id="IPR050297">
    <property type="entry name" value="LipidA_mod_glycosyltrf_83"/>
</dbReference>
<reference evidence="11" key="1">
    <citation type="submission" date="2016-10" db="EMBL/GenBank/DDBJ databases">
        <authorList>
            <person name="Varghese N."/>
            <person name="Submissions S."/>
        </authorList>
    </citation>
    <scope>NUCLEOTIDE SEQUENCE [LARGE SCALE GENOMIC DNA]</scope>
    <source>
        <strain evidence="11">DSM 44718</strain>
    </source>
</reference>
<dbReference type="Pfam" id="PF13231">
    <property type="entry name" value="PMT_2"/>
    <property type="match status" value="1"/>
</dbReference>
<feature type="transmembrane region" description="Helical" evidence="8">
    <location>
        <begin position="24"/>
        <end position="44"/>
    </location>
</feature>
<keyword evidence="3 10" id="KW-0328">Glycosyltransferase</keyword>
<accession>A0A1H3R3E5</accession>
<dbReference type="EMBL" id="FNQB01000002">
    <property type="protein sequence ID" value="SDZ19479.1"/>
    <property type="molecule type" value="Genomic_DNA"/>
</dbReference>
<feature type="transmembrane region" description="Helical" evidence="8">
    <location>
        <begin position="94"/>
        <end position="113"/>
    </location>
</feature>
<evidence type="ECO:0000259" key="9">
    <source>
        <dbReference type="Pfam" id="PF13231"/>
    </source>
</evidence>
<evidence type="ECO:0000256" key="4">
    <source>
        <dbReference type="ARBA" id="ARBA00022679"/>
    </source>
</evidence>
<dbReference type="GO" id="GO:0009103">
    <property type="term" value="P:lipopolysaccharide biosynthetic process"/>
    <property type="evidence" value="ECO:0007669"/>
    <property type="project" value="UniProtKB-ARBA"/>
</dbReference>
<keyword evidence="5 8" id="KW-0812">Transmembrane</keyword>
<feature type="transmembrane region" description="Helical" evidence="8">
    <location>
        <begin position="248"/>
        <end position="271"/>
    </location>
</feature>
<proteinExistence type="predicted"/>
<sequence>MTQQLDHDRTGVTAGPRRFLTGPWAPVVPAALTMIVVGIQLGRAPLWRDELATWSATGRSPGDLWRMLANIDAVTGPYYFFMQGWTRIFGDSAVALRLPSLLAMAGAAALTTVLGTRLFGPRTGLVAGLLFAVVPSTSRYGQEARGYAFAALFAVLATLLLVEAVRRPTGWRFAGYAAALLGLGLCNLVGLSLVAGHAAAVFGARRAVIGFAASLGAVGLLLAPLVWLGRGQQGVQLGWVPTPGPGDLIGLPGSVLSAQAVGGALLLLAGLGWAMTGGRWPTVLALSVALPALLLFTAAQLAPFWVPRYLLFTVSLLCVLAAGALRRVAPAYALALVLVIAALGAPAQLGLRRTHEWPRAAPVDYPAAVAVIQANARPGDGIVYEPRSGWRMLDVAVARELDGAAPRDVLVARTAVDRGELRPTECADPAACLARAGADRLWLLADGDRRDPLATVPGEKGTALRAAYATRQVWHEPGLTVALLTRR</sequence>
<evidence type="ECO:0000256" key="1">
    <source>
        <dbReference type="ARBA" id="ARBA00004651"/>
    </source>
</evidence>
<keyword evidence="11" id="KW-1185">Reference proteome</keyword>
<organism evidence="10 11">
    <name type="scientific">Asanoa ishikariensis</name>
    <dbReference type="NCBI Taxonomy" id="137265"/>
    <lineage>
        <taxon>Bacteria</taxon>
        <taxon>Bacillati</taxon>
        <taxon>Actinomycetota</taxon>
        <taxon>Actinomycetes</taxon>
        <taxon>Micromonosporales</taxon>
        <taxon>Micromonosporaceae</taxon>
        <taxon>Asanoa</taxon>
    </lineage>
</organism>
<feature type="transmembrane region" description="Helical" evidence="8">
    <location>
        <begin position="283"/>
        <end position="302"/>
    </location>
</feature>
<evidence type="ECO:0000256" key="8">
    <source>
        <dbReference type="SAM" id="Phobius"/>
    </source>
</evidence>
<dbReference type="GO" id="GO:0016763">
    <property type="term" value="F:pentosyltransferase activity"/>
    <property type="evidence" value="ECO:0007669"/>
    <property type="project" value="TreeGrafter"/>
</dbReference>
<evidence type="ECO:0000313" key="10">
    <source>
        <dbReference type="EMBL" id="SDZ19479.1"/>
    </source>
</evidence>
<feature type="transmembrane region" description="Helical" evidence="8">
    <location>
        <begin position="144"/>
        <end position="162"/>
    </location>
</feature>
<evidence type="ECO:0000256" key="6">
    <source>
        <dbReference type="ARBA" id="ARBA00022989"/>
    </source>
</evidence>
<feature type="domain" description="Glycosyltransferase RgtA/B/C/D-like" evidence="9">
    <location>
        <begin position="79"/>
        <end position="187"/>
    </location>
</feature>
<dbReference type="GO" id="GO:0010041">
    <property type="term" value="P:response to iron(III) ion"/>
    <property type="evidence" value="ECO:0007669"/>
    <property type="project" value="TreeGrafter"/>
</dbReference>
<keyword evidence="4 10" id="KW-0808">Transferase</keyword>
<evidence type="ECO:0000256" key="5">
    <source>
        <dbReference type="ARBA" id="ARBA00022692"/>
    </source>
</evidence>
<comment type="subcellular location">
    <subcellularLocation>
        <location evidence="1">Cell membrane</location>
        <topology evidence="1">Multi-pass membrane protein</topology>
    </subcellularLocation>
</comment>
<keyword evidence="7 8" id="KW-0472">Membrane</keyword>
<feature type="transmembrane region" description="Helical" evidence="8">
    <location>
        <begin position="332"/>
        <end position="351"/>
    </location>
</feature>
<dbReference type="Proteomes" id="UP000199632">
    <property type="component" value="Unassembled WGS sequence"/>
</dbReference>
<dbReference type="PANTHER" id="PTHR33908">
    <property type="entry name" value="MANNOSYLTRANSFERASE YKCB-RELATED"/>
    <property type="match status" value="1"/>
</dbReference>
<evidence type="ECO:0000256" key="7">
    <source>
        <dbReference type="ARBA" id="ARBA00023136"/>
    </source>
</evidence>
<evidence type="ECO:0000256" key="2">
    <source>
        <dbReference type="ARBA" id="ARBA00022475"/>
    </source>
</evidence>
<protein>
    <submittedName>
        <fullName evidence="10">Mannosyltransferase</fullName>
    </submittedName>
</protein>
<evidence type="ECO:0000256" key="3">
    <source>
        <dbReference type="ARBA" id="ARBA00022676"/>
    </source>
</evidence>
<dbReference type="AlphaFoldDB" id="A0A1H3R3E5"/>
<dbReference type="GO" id="GO:0005886">
    <property type="term" value="C:plasma membrane"/>
    <property type="evidence" value="ECO:0007669"/>
    <property type="project" value="UniProtKB-SubCell"/>
</dbReference>
<keyword evidence="6 8" id="KW-1133">Transmembrane helix</keyword>
<dbReference type="InterPro" id="IPR038731">
    <property type="entry name" value="RgtA/B/C-like"/>
</dbReference>
<feature type="transmembrane region" description="Helical" evidence="8">
    <location>
        <begin position="174"/>
        <end position="195"/>
    </location>
</feature>
<gene>
    <name evidence="10" type="ORF">SAMN05421684_3381</name>
</gene>
<name>A0A1H3R3E5_9ACTN</name>
<dbReference type="PANTHER" id="PTHR33908:SF3">
    <property type="entry name" value="UNDECAPRENYL PHOSPHATE-ALPHA-4-AMINO-4-DEOXY-L-ARABINOSE ARABINOSYL TRANSFERASE"/>
    <property type="match status" value="1"/>
</dbReference>
<keyword evidence="2" id="KW-1003">Cell membrane</keyword>
<feature type="transmembrane region" description="Helical" evidence="8">
    <location>
        <begin position="207"/>
        <end position="228"/>
    </location>
</feature>